<evidence type="ECO:0000313" key="2">
    <source>
        <dbReference type="EMBL" id="UTF52432.1"/>
    </source>
</evidence>
<dbReference type="RefSeq" id="WP_254156358.1">
    <property type="nucleotide sequence ID" value="NZ_CP100355.1"/>
</dbReference>
<dbReference type="EMBL" id="CP100355">
    <property type="protein sequence ID" value="UTF52432.1"/>
    <property type="molecule type" value="Genomic_DNA"/>
</dbReference>
<organism evidence="2 3">
    <name type="scientific">Natronosalvus rutilus</name>
    <dbReference type="NCBI Taxonomy" id="2953753"/>
    <lineage>
        <taxon>Archaea</taxon>
        <taxon>Methanobacteriati</taxon>
        <taxon>Methanobacteriota</taxon>
        <taxon>Stenosarchaea group</taxon>
        <taxon>Halobacteria</taxon>
        <taxon>Halobacteriales</taxon>
        <taxon>Natrialbaceae</taxon>
        <taxon>Natronosalvus</taxon>
    </lineage>
</organism>
<keyword evidence="1" id="KW-1133">Transmembrane helix</keyword>
<evidence type="ECO:0000313" key="3">
    <source>
        <dbReference type="Proteomes" id="UP001056855"/>
    </source>
</evidence>
<sequence>MTDRTSSSVYSFASGLCRRTWNDVLSVYYANTPIWRVLKSVGLLFFGFFCWSASNLLLSYRPSWSFLYFVAAYGFALIVWGPLTHLALLPWVIRLRRTANHPLTRTVARKGSMLNLSIFLTIVLVLGIAPISPMLLDFGTLVDDGTGSPDVDPDLECTVVDELVECSLSDPSGIDHVVVTSGEVHVKTVEEPPYDFEIRRSNLETVLGQKQFTVELRDEDGATLRRYKRTVPTDGE</sequence>
<proteinExistence type="predicted"/>
<name>A0A9E7N980_9EURY</name>
<keyword evidence="1" id="KW-0472">Membrane</keyword>
<dbReference type="GeneID" id="73290699"/>
<reference evidence="2" key="1">
    <citation type="submission" date="2022-06" db="EMBL/GenBank/DDBJ databases">
        <title>Diverse halophilic archaea isolated from saline environments.</title>
        <authorList>
            <person name="Cui H.-L."/>
        </authorList>
    </citation>
    <scope>NUCLEOTIDE SEQUENCE</scope>
    <source>
        <strain evidence="2">WLHS1</strain>
    </source>
</reference>
<keyword evidence="1" id="KW-0812">Transmembrane</keyword>
<dbReference type="KEGG" id="sawl:NGM29_11595"/>
<evidence type="ECO:0000256" key="1">
    <source>
        <dbReference type="SAM" id="Phobius"/>
    </source>
</evidence>
<feature type="transmembrane region" description="Helical" evidence="1">
    <location>
        <begin position="114"/>
        <end position="136"/>
    </location>
</feature>
<protein>
    <submittedName>
        <fullName evidence="2">Uncharacterized protein</fullName>
    </submittedName>
</protein>
<feature type="transmembrane region" description="Helical" evidence="1">
    <location>
        <begin position="41"/>
        <end position="60"/>
    </location>
</feature>
<feature type="transmembrane region" description="Helical" evidence="1">
    <location>
        <begin position="66"/>
        <end position="93"/>
    </location>
</feature>
<keyword evidence="3" id="KW-1185">Reference proteome</keyword>
<dbReference type="Proteomes" id="UP001056855">
    <property type="component" value="Chromosome"/>
</dbReference>
<accession>A0A9E7N980</accession>
<gene>
    <name evidence="2" type="ORF">NGM29_11595</name>
</gene>
<dbReference type="AlphaFoldDB" id="A0A9E7N980"/>